<dbReference type="Proteomes" id="UP001432322">
    <property type="component" value="Unassembled WGS sequence"/>
</dbReference>
<evidence type="ECO:0000313" key="1">
    <source>
        <dbReference type="EMBL" id="GMT25180.1"/>
    </source>
</evidence>
<accession>A0AAV5W3D5</accession>
<evidence type="ECO:0008006" key="3">
    <source>
        <dbReference type="Google" id="ProtNLM"/>
    </source>
</evidence>
<proteinExistence type="predicted"/>
<evidence type="ECO:0000313" key="2">
    <source>
        <dbReference type="Proteomes" id="UP001432322"/>
    </source>
</evidence>
<gene>
    <name evidence="1" type="ORF">PFISCL1PPCAC_16477</name>
</gene>
<sequence length="371" mass="43346">PTEENVSSGKEIKFDMDSVSPEILQMIIKHLGIKDRCKLRVFSSLEEAISQSLLDLSRHELSVIDLQARHGNIVMQFGETSYGERLMAPKGSENELLRLRKRLFKRASVKQVKLSDIDFNVIPVSFIEDFLDGCSYDRLLMTITGREYNESVCSFLNKHNREIELTMEDFYMDSEALLALEPMRKLVIRVMFGSEEIPLWEDEEGTTLALVKKRHTILDVTLSEFKSSETILEIFTLVADFDRSQCVIFNISFHILNQFMQHIGYRRASYDQKFEDRFENARNEQPIEIVHDELLSGRWSGEFELSYHGGTMAIRADVPVSCTWINTWRIIVHNESFDRRELGKEYISIKEREMEANCYQKSDEQNRLLWL</sequence>
<name>A0AAV5W3D5_9BILA</name>
<comment type="caution">
    <text evidence="1">The sequence shown here is derived from an EMBL/GenBank/DDBJ whole genome shotgun (WGS) entry which is preliminary data.</text>
</comment>
<protein>
    <recommendedName>
        <fullName evidence="3">F-box domain-containing protein</fullName>
    </recommendedName>
</protein>
<reference evidence="1" key="1">
    <citation type="submission" date="2023-10" db="EMBL/GenBank/DDBJ databases">
        <title>Genome assembly of Pristionchus species.</title>
        <authorList>
            <person name="Yoshida K."/>
            <person name="Sommer R.J."/>
        </authorList>
    </citation>
    <scope>NUCLEOTIDE SEQUENCE</scope>
    <source>
        <strain evidence="1">RS5133</strain>
    </source>
</reference>
<feature type="non-terminal residue" evidence="1">
    <location>
        <position position="1"/>
    </location>
</feature>
<keyword evidence="2" id="KW-1185">Reference proteome</keyword>
<dbReference type="EMBL" id="BTSY01000004">
    <property type="protein sequence ID" value="GMT25180.1"/>
    <property type="molecule type" value="Genomic_DNA"/>
</dbReference>
<dbReference type="AlphaFoldDB" id="A0AAV5W3D5"/>
<organism evidence="1 2">
    <name type="scientific">Pristionchus fissidentatus</name>
    <dbReference type="NCBI Taxonomy" id="1538716"/>
    <lineage>
        <taxon>Eukaryota</taxon>
        <taxon>Metazoa</taxon>
        <taxon>Ecdysozoa</taxon>
        <taxon>Nematoda</taxon>
        <taxon>Chromadorea</taxon>
        <taxon>Rhabditida</taxon>
        <taxon>Rhabditina</taxon>
        <taxon>Diplogasteromorpha</taxon>
        <taxon>Diplogasteroidea</taxon>
        <taxon>Neodiplogasteridae</taxon>
        <taxon>Pristionchus</taxon>
    </lineage>
</organism>